<dbReference type="GO" id="GO:0005634">
    <property type="term" value="C:nucleus"/>
    <property type="evidence" value="ECO:0007669"/>
    <property type="project" value="InterPro"/>
</dbReference>
<sequence length="546" mass="64051">MYFSSGTSSIDRIFWKCRTAAEHIFRKLPGNQTSEMEFIDIDEFCRACQINTEGEAQKILIFDTEKLPDIFKETTSLDIHENDGLPKVLCCSCYDRLLEAYNFRKICSKAAQHFQNILSMDDVPEEKCIPPLPPIPPRNQRDPFPAFNTRLDIYSEKIITPSGRVVEVLPNDPPLPTQRNIHNILSMDDVPEEQYKPPKDFSDPFMHSASQLHEIYLKKKDSSSDRILEVLIKDPERPRYRNLRTVNRECAICNLKFIRKEGLEKHMITEHLEMQDPLMVNSPLQKKNSPPDRNKSPLEGTNNLPIDQNPLEPAEEDDLDDVPLILRKTTKTKNHQKSSGTQKKKPPPKMKFWRGKPLFECCLCNSTFRQKIRVEIHMRKVHLGLKKPCECKICGLGVTRLEGLRMHMRTHENGKRYSCRNIICNEKYETFKDLMSHMQASHDEKLWSCEFCSYKTIELRFLIRHVKIIHEKLRKYNCSYCQRAFGYQYNLKKHEMTHTGEKPFECKECEKKFIQLNQLRRHETNYHLKSKPSDPEDNMIGHLLQA</sequence>
<dbReference type="Gene3D" id="3.40.1800.20">
    <property type="match status" value="1"/>
</dbReference>
<keyword evidence="2" id="KW-0677">Repeat</keyword>
<dbReference type="Pfam" id="PF00096">
    <property type="entry name" value="zf-C2H2"/>
    <property type="match status" value="4"/>
</dbReference>
<evidence type="ECO:0000256" key="1">
    <source>
        <dbReference type="ARBA" id="ARBA00022723"/>
    </source>
</evidence>
<dbReference type="EMBL" id="AJVK01008543">
    <property type="status" value="NOT_ANNOTATED_CDS"/>
    <property type="molecule type" value="Genomic_DNA"/>
</dbReference>
<dbReference type="EnsemblMetazoa" id="PPAI010725-RA">
    <property type="protein sequence ID" value="PPAI010725-PA"/>
    <property type="gene ID" value="PPAI010725"/>
</dbReference>
<dbReference type="Pfam" id="PF07776">
    <property type="entry name" value="zf-AD"/>
    <property type="match status" value="1"/>
</dbReference>
<keyword evidence="4" id="KW-0862">Zinc</keyword>
<name>A0A1B0DQD4_PHLPP</name>
<dbReference type="SMART" id="SM00355">
    <property type="entry name" value="ZnF_C2H2"/>
    <property type="match status" value="7"/>
</dbReference>
<dbReference type="SUPFAM" id="SSF57716">
    <property type="entry name" value="Glucocorticoid receptor-like (DNA-binding domain)"/>
    <property type="match status" value="1"/>
</dbReference>
<evidence type="ECO:0000313" key="7">
    <source>
        <dbReference type="Proteomes" id="UP000092462"/>
    </source>
</evidence>
<evidence type="ECO:0000313" key="6">
    <source>
        <dbReference type="EnsemblMetazoa" id="PPAI010725-PA"/>
    </source>
</evidence>
<keyword evidence="1" id="KW-0479">Metal-binding</keyword>
<dbReference type="InterPro" id="IPR013087">
    <property type="entry name" value="Znf_C2H2_type"/>
</dbReference>
<dbReference type="Pfam" id="PF13912">
    <property type="entry name" value="zf-C2H2_6"/>
    <property type="match status" value="1"/>
</dbReference>
<dbReference type="GO" id="GO:0008270">
    <property type="term" value="F:zinc ion binding"/>
    <property type="evidence" value="ECO:0007669"/>
    <property type="project" value="UniProtKB-UniRule"/>
</dbReference>
<dbReference type="InterPro" id="IPR012934">
    <property type="entry name" value="Znf_AD"/>
</dbReference>
<evidence type="ECO:0000256" key="3">
    <source>
        <dbReference type="ARBA" id="ARBA00022771"/>
    </source>
</evidence>
<feature type="compositionally biased region" description="Basic residues" evidence="5">
    <location>
        <begin position="328"/>
        <end position="350"/>
    </location>
</feature>
<evidence type="ECO:0000256" key="4">
    <source>
        <dbReference type="ARBA" id="ARBA00022833"/>
    </source>
</evidence>
<feature type="region of interest" description="Disordered" evidence="5">
    <location>
        <begin position="281"/>
        <end position="350"/>
    </location>
</feature>
<dbReference type="FunFam" id="3.30.160.60:FF:000358">
    <property type="entry name" value="zinc finger protein 24"/>
    <property type="match status" value="1"/>
</dbReference>
<keyword evidence="7" id="KW-1185">Reference proteome</keyword>
<dbReference type="EMBL" id="AJVK01008542">
    <property type="status" value="NOT_ANNOTATED_CDS"/>
    <property type="molecule type" value="Genomic_DNA"/>
</dbReference>
<dbReference type="AlphaFoldDB" id="A0A1B0DQD4"/>
<accession>A0A1B0DQD4</accession>
<dbReference type="PROSITE" id="PS51915">
    <property type="entry name" value="ZAD"/>
    <property type="match status" value="1"/>
</dbReference>
<dbReference type="VEuPathDB" id="VectorBase:PPAI010725"/>
<keyword evidence="3" id="KW-0863">Zinc-finger</keyword>
<reference evidence="6" key="1">
    <citation type="submission" date="2022-08" db="UniProtKB">
        <authorList>
            <consortium name="EnsemblMetazoa"/>
        </authorList>
    </citation>
    <scope>IDENTIFICATION</scope>
    <source>
        <strain evidence="6">Israel</strain>
    </source>
</reference>
<dbReference type="VEuPathDB" id="VectorBase:PPAPM1_007906"/>
<dbReference type="InterPro" id="IPR036236">
    <property type="entry name" value="Znf_C2H2_sf"/>
</dbReference>
<evidence type="ECO:0000256" key="2">
    <source>
        <dbReference type="ARBA" id="ARBA00022737"/>
    </source>
</evidence>
<protein>
    <submittedName>
        <fullName evidence="6">Uncharacterized protein</fullName>
    </submittedName>
</protein>
<dbReference type="PANTHER" id="PTHR24379">
    <property type="entry name" value="KRAB AND ZINC FINGER DOMAIN-CONTAINING"/>
    <property type="match status" value="1"/>
</dbReference>
<dbReference type="Proteomes" id="UP000092462">
    <property type="component" value="Unassembled WGS sequence"/>
</dbReference>
<dbReference type="SMART" id="SM00868">
    <property type="entry name" value="zf-AD"/>
    <property type="match status" value="1"/>
</dbReference>
<dbReference type="SUPFAM" id="SSF57667">
    <property type="entry name" value="beta-beta-alpha zinc fingers"/>
    <property type="match status" value="3"/>
</dbReference>
<dbReference type="Gene3D" id="3.30.160.60">
    <property type="entry name" value="Classic Zinc Finger"/>
    <property type="match status" value="4"/>
</dbReference>
<dbReference type="PROSITE" id="PS50157">
    <property type="entry name" value="ZINC_FINGER_C2H2_2"/>
    <property type="match status" value="4"/>
</dbReference>
<dbReference type="PANTHER" id="PTHR24379:SF121">
    <property type="entry name" value="C2H2-TYPE DOMAIN-CONTAINING PROTEIN"/>
    <property type="match status" value="1"/>
</dbReference>
<evidence type="ECO:0000256" key="5">
    <source>
        <dbReference type="SAM" id="MobiDB-lite"/>
    </source>
</evidence>
<organism evidence="6 7">
    <name type="scientific">Phlebotomus papatasi</name>
    <name type="common">Sandfly</name>
    <dbReference type="NCBI Taxonomy" id="29031"/>
    <lineage>
        <taxon>Eukaryota</taxon>
        <taxon>Metazoa</taxon>
        <taxon>Ecdysozoa</taxon>
        <taxon>Arthropoda</taxon>
        <taxon>Hexapoda</taxon>
        <taxon>Insecta</taxon>
        <taxon>Pterygota</taxon>
        <taxon>Neoptera</taxon>
        <taxon>Endopterygota</taxon>
        <taxon>Diptera</taxon>
        <taxon>Nematocera</taxon>
        <taxon>Psychodoidea</taxon>
        <taxon>Psychodidae</taxon>
        <taxon>Phlebotomus</taxon>
        <taxon>Phlebotomus</taxon>
    </lineage>
</organism>
<proteinExistence type="predicted"/>
<dbReference type="PROSITE" id="PS00028">
    <property type="entry name" value="ZINC_FINGER_C2H2_1"/>
    <property type="match status" value="6"/>
</dbReference>